<dbReference type="AlphaFoldDB" id="F5R7Y2"/>
<evidence type="ECO:0000313" key="4">
    <source>
        <dbReference type="Proteomes" id="UP000005019"/>
    </source>
</evidence>
<dbReference type="STRING" id="1000565.METUNv1_00306"/>
<dbReference type="OrthoDB" id="8561326at2"/>
<feature type="chain" id="PRO_5003325706" description="Ice-binding protein C-terminal domain-containing protein" evidence="1">
    <location>
        <begin position="22"/>
        <end position="257"/>
    </location>
</feature>
<dbReference type="Proteomes" id="UP000005019">
    <property type="component" value="Unassembled WGS sequence"/>
</dbReference>
<organism evidence="3 4">
    <name type="scientific">Methyloversatilis universalis (strain ATCC BAA-1314 / DSM 25237 / JCM 13912 / CCUG 52030 / FAM5)</name>
    <dbReference type="NCBI Taxonomy" id="1000565"/>
    <lineage>
        <taxon>Bacteria</taxon>
        <taxon>Pseudomonadati</taxon>
        <taxon>Pseudomonadota</taxon>
        <taxon>Betaproteobacteria</taxon>
        <taxon>Nitrosomonadales</taxon>
        <taxon>Sterolibacteriaceae</taxon>
        <taxon>Methyloversatilis</taxon>
    </lineage>
</organism>
<dbReference type="EMBL" id="AFHG01000029">
    <property type="protein sequence ID" value="EGK73135.1"/>
    <property type="molecule type" value="Genomic_DNA"/>
</dbReference>
<dbReference type="InterPro" id="IPR013424">
    <property type="entry name" value="Ice-binding_C"/>
</dbReference>
<evidence type="ECO:0000259" key="2">
    <source>
        <dbReference type="Pfam" id="PF07589"/>
    </source>
</evidence>
<protein>
    <recommendedName>
        <fullName evidence="2">Ice-binding protein C-terminal domain-containing protein</fullName>
    </recommendedName>
</protein>
<keyword evidence="4" id="KW-1185">Reference proteome</keyword>
<dbReference type="RefSeq" id="WP_008058141.1">
    <property type="nucleotide sequence ID" value="NZ_AFHG01000029.1"/>
</dbReference>
<name>F5R7Y2_METUF</name>
<comment type="caution">
    <text evidence="3">The sequence shown here is derived from an EMBL/GenBank/DDBJ whole genome shotgun (WGS) entry which is preliminary data.</text>
</comment>
<gene>
    <name evidence="3" type="ORF">METUNv1_00306</name>
</gene>
<keyword evidence="1" id="KW-0732">Signal</keyword>
<evidence type="ECO:0000256" key="1">
    <source>
        <dbReference type="SAM" id="SignalP"/>
    </source>
</evidence>
<dbReference type="NCBIfam" id="TIGR02595">
    <property type="entry name" value="PEP_CTERM"/>
    <property type="match status" value="1"/>
</dbReference>
<accession>F5R7Y2</accession>
<proteinExistence type="predicted"/>
<feature type="signal peptide" evidence="1">
    <location>
        <begin position="1"/>
        <end position="21"/>
    </location>
</feature>
<sequence length="257" mass="28166">MKLKALAFSLLLGLSAQSAHAFVSLPETGPLRITGSNNPAADPLFLGFDWNPADNGYTRVARRISSVIYDGTDIGTFYDYVYRYTDGTLAFASRFELDIGEIDTGAFAYETEINDILRRGYAGYDVSVGWYDSGSDSDMRLQSVAHSNGVRTRPTNPVDVFDDNVVDFRTDVSVEEENPTTGWYVLKTNATEFTYLVDAVTIRQAPSLDGVSPPLRTATFEGFAPVTAPVPEPETYALLLAGLGMVGLAARRRKQPY</sequence>
<feature type="domain" description="Ice-binding protein C-terminal" evidence="2">
    <location>
        <begin position="229"/>
        <end position="253"/>
    </location>
</feature>
<dbReference type="Pfam" id="PF07589">
    <property type="entry name" value="PEP-CTERM"/>
    <property type="match status" value="1"/>
</dbReference>
<reference evidence="3 4" key="1">
    <citation type="journal article" date="2011" name="J. Bacteriol.">
        <title>Genome sequence of Methyloversatilis universalis FAM5T, a methylotrophic representative of the order Rhodocyclales.</title>
        <authorList>
            <person name="Kittichotirat W."/>
            <person name="Good N.M."/>
            <person name="Hall R."/>
            <person name="Bringel F."/>
            <person name="Lajus A."/>
            <person name="Medigue C."/>
            <person name="Smalley N.E."/>
            <person name="Beck D."/>
            <person name="Bumgarner R."/>
            <person name="Vuilleumier S."/>
            <person name="Kalyuzhnaya M.G."/>
        </authorList>
    </citation>
    <scope>NUCLEOTIDE SEQUENCE [LARGE SCALE GENOMIC DNA]</scope>
    <source>
        <strain evidence="4">ATCC BAA-1314 / JCM 13912 / FAM5</strain>
    </source>
</reference>
<evidence type="ECO:0000313" key="3">
    <source>
        <dbReference type="EMBL" id="EGK73135.1"/>
    </source>
</evidence>